<evidence type="ECO:0000256" key="7">
    <source>
        <dbReference type="SAM" id="Phobius"/>
    </source>
</evidence>
<protein>
    <submittedName>
        <fullName evidence="9">Unannotated protein</fullName>
    </submittedName>
</protein>
<dbReference type="Pfam" id="PF00528">
    <property type="entry name" value="BPD_transp_1"/>
    <property type="match status" value="1"/>
</dbReference>
<feature type="transmembrane region" description="Helical" evidence="7">
    <location>
        <begin position="169"/>
        <end position="192"/>
    </location>
</feature>
<keyword evidence="4 7" id="KW-0812">Transmembrane</keyword>
<organism evidence="9">
    <name type="scientific">freshwater metagenome</name>
    <dbReference type="NCBI Taxonomy" id="449393"/>
    <lineage>
        <taxon>unclassified sequences</taxon>
        <taxon>metagenomes</taxon>
        <taxon>ecological metagenomes</taxon>
    </lineage>
</organism>
<gene>
    <name evidence="9" type="ORF">UFOPK1395_01031</name>
</gene>
<keyword evidence="2" id="KW-0813">Transport</keyword>
<feature type="domain" description="ABC transmembrane type-1" evidence="8">
    <location>
        <begin position="85"/>
        <end position="296"/>
    </location>
</feature>
<dbReference type="GO" id="GO:0055085">
    <property type="term" value="P:transmembrane transport"/>
    <property type="evidence" value="ECO:0007669"/>
    <property type="project" value="InterPro"/>
</dbReference>
<accession>A0A6J6BQH8</accession>
<dbReference type="PROSITE" id="PS50928">
    <property type="entry name" value="ABC_TM1"/>
    <property type="match status" value="1"/>
</dbReference>
<keyword evidence="5 7" id="KW-1133">Transmembrane helix</keyword>
<dbReference type="InterPro" id="IPR035906">
    <property type="entry name" value="MetI-like_sf"/>
</dbReference>
<dbReference type="PANTHER" id="PTHR43227:SF11">
    <property type="entry name" value="BLL4140 PROTEIN"/>
    <property type="match status" value="1"/>
</dbReference>
<reference evidence="9" key="1">
    <citation type="submission" date="2020-05" db="EMBL/GenBank/DDBJ databases">
        <authorList>
            <person name="Chiriac C."/>
            <person name="Salcher M."/>
            <person name="Ghai R."/>
            <person name="Kavagutti S V."/>
        </authorList>
    </citation>
    <scope>NUCLEOTIDE SEQUENCE</scope>
</reference>
<evidence type="ECO:0000313" key="9">
    <source>
        <dbReference type="EMBL" id="CAB4540619.1"/>
    </source>
</evidence>
<comment type="subcellular location">
    <subcellularLocation>
        <location evidence="1">Cell membrane</location>
        <topology evidence="1">Multi-pass membrane protein</topology>
    </subcellularLocation>
</comment>
<name>A0A6J6BQH8_9ZZZZ</name>
<evidence type="ECO:0000256" key="6">
    <source>
        <dbReference type="ARBA" id="ARBA00023136"/>
    </source>
</evidence>
<feature type="transmembrane region" description="Helical" evidence="7">
    <location>
        <begin position="245"/>
        <end position="264"/>
    </location>
</feature>
<evidence type="ECO:0000256" key="2">
    <source>
        <dbReference type="ARBA" id="ARBA00022448"/>
    </source>
</evidence>
<proteinExistence type="predicted"/>
<feature type="transmembrane region" description="Helical" evidence="7">
    <location>
        <begin position="23"/>
        <end position="55"/>
    </location>
</feature>
<keyword evidence="3" id="KW-1003">Cell membrane</keyword>
<feature type="transmembrane region" description="Helical" evidence="7">
    <location>
        <begin position="89"/>
        <end position="110"/>
    </location>
</feature>
<keyword evidence="6 7" id="KW-0472">Membrane</keyword>
<evidence type="ECO:0000256" key="5">
    <source>
        <dbReference type="ARBA" id="ARBA00022989"/>
    </source>
</evidence>
<dbReference type="EMBL" id="CAEZSB010000129">
    <property type="protein sequence ID" value="CAB4540619.1"/>
    <property type="molecule type" value="Genomic_DNA"/>
</dbReference>
<dbReference type="InterPro" id="IPR050809">
    <property type="entry name" value="UgpAE/MalFG_permease"/>
</dbReference>
<sequence>MSSTAKDITKVSRRRAFSKADRTTLSAFVGIPLFFHLLLVWIPAVLTILLSFTYWSGISISRIKWAGLANYKNIFFDTPAFWEALKNNIIWLGWFGLIATPIGILLAYQIDRQIRGHKFYETAYYLPVVLSLAVTGIIWNFLLRPDGFVNGLFGRDIDNAISFFGNYDINIYVILTIASWRHIGYIMLLYLAGLKSVDLSLREAASLDGATEWQTFKKVVFPSMKPVNIIVIVITIIESLRAFDIVYIIYGSSAGFPILGTLVFQNIAGEGASMKGAAYAVILFVLSIGPIIAYLRTTFKSDVQ</sequence>
<dbReference type="Gene3D" id="1.10.3720.10">
    <property type="entry name" value="MetI-like"/>
    <property type="match status" value="1"/>
</dbReference>
<evidence type="ECO:0000256" key="4">
    <source>
        <dbReference type="ARBA" id="ARBA00022692"/>
    </source>
</evidence>
<dbReference type="SUPFAM" id="SSF161098">
    <property type="entry name" value="MetI-like"/>
    <property type="match status" value="1"/>
</dbReference>
<evidence type="ECO:0000256" key="1">
    <source>
        <dbReference type="ARBA" id="ARBA00004651"/>
    </source>
</evidence>
<dbReference type="CDD" id="cd06261">
    <property type="entry name" value="TM_PBP2"/>
    <property type="match status" value="1"/>
</dbReference>
<dbReference type="GO" id="GO:0005886">
    <property type="term" value="C:plasma membrane"/>
    <property type="evidence" value="ECO:0007669"/>
    <property type="project" value="UniProtKB-SubCell"/>
</dbReference>
<evidence type="ECO:0000256" key="3">
    <source>
        <dbReference type="ARBA" id="ARBA00022475"/>
    </source>
</evidence>
<feature type="transmembrane region" description="Helical" evidence="7">
    <location>
        <begin position="276"/>
        <end position="295"/>
    </location>
</feature>
<evidence type="ECO:0000259" key="8">
    <source>
        <dbReference type="PROSITE" id="PS50928"/>
    </source>
</evidence>
<dbReference type="InterPro" id="IPR000515">
    <property type="entry name" value="MetI-like"/>
</dbReference>
<dbReference type="PANTHER" id="PTHR43227">
    <property type="entry name" value="BLL4140 PROTEIN"/>
    <property type="match status" value="1"/>
</dbReference>
<dbReference type="AlphaFoldDB" id="A0A6J6BQH8"/>
<feature type="transmembrane region" description="Helical" evidence="7">
    <location>
        <begin position="122"/>
        <end position="142"/>
    </location>
</feature>